<dbReference type="Proteomes" id="UP000826271">
    <property type="component" value="Unassembled WGS sequence"/>
</dbReference>
<evidence type="ECO:0000256" key="2">
    <source>
        <dbReference type="PROSITE-ProRule" id="PRU00708"/>
    </source>
</evidence>
<evidence type="ECO:0000313" key="3">
    <source>
        <dbReference type="EMBL" id="KAG8371656.1"/>
    </source>
</evidence>
<reference evidence="3" key="1">
    <citation type="submission" date="2019-10" db="EMBL/GenBank/DDBJ databases">
        <authorList>
            <person name="Zhang R."/>
            <person name="Pan Y."/>
            <person name="Wang J."/>
            <person name="Ma R."/>
            <person name="Yu S."/>
        </authorList>
    </citation>
    <scope>NUCLEOTIDE SEQUENCE</scope>
    <source>
        <strain evidence="3">LA-IB0</strain>
        <tissue evidence="3">Leaf</tissue>
    </source>
</reference>
<dbReference type="InterPro" id="IPR011990">
    <property type="entry name" value="TPR-like_helical_dom_sf"/>
</dbReference>
<accession>A0AAV6WU81</accession>
<dbReference type="PANTHER" id="PTHR47926">
    <property type="entry name" value="PENTATRICOPEPTIDE REPEAT-CONTAINING PROTEIN"/>
    <property type="match status" value="1"/>
</dbReference>
<dbReference type="GO" id="GO:0009451">
    <property type="term" value="P:RNA modification"/>
    <property type="evidence" value="ECO:0007669"/>
    <property type="project" value="InterPro"/>
</dbReference>
<dbReference type="PROSITE" id="PS51375">
    <property type="entry name" value="PPR"/>
    <property type="match status" value="1"/>
</dbReference>
<keyword evidence="1" id="KW-0677">Repeat</keyword>
<comment type="caution">
    <text evidence="3">The sequence shown here is derived from an EMBL/GenBank/DDBJ whole genome shotgun (WGS) entry which is preliminary data.</text>
</comment>
<dbReference type="GO" id="GO:0003723">
    <property type="term" value="F:RNA binding"/>
    <property type="evidence" value="ECO:0007669"/>
    <property type="project" value="InterPro"/>
</dbReference>
<dbReference type="Pfam" id="PF13041">
    <property type="entry name" value="PPR_2"/>
    <property type="match status" value="1"/>
</dbReference>
<dbReference type="InterPro" id="IPR046848">
    <property type="entry name" value="E_motif"/>
</dbReference>
<dbReference type="Pfam" id="PF01535">
    <property type="entry name" value="PPR"/>
    <property type="match status" value="2"/>
</dbReference>
<evidence type="ECO:0000256" key="1">
    <source>
        <dbReference type="ARBA" id="ARBA00022737"/>
    </source>
</evidence>
<dbReference type="PANTHER" id="PTHR47926:SF456">
    <property type="entry name" value="PENTATRICOPEPTIDE REPEAT-CONTAINING PROTEIN ELI1, CHLOROPLASTIC"/>
    <property type="match status" value="1"/>
</dbReference>
<dbReference type="FunFam" id="1.25.40.10:FF:000242">
    <property type="entry name" value="Pentatricopeptide repeat-containing protein"/>
    <property type="match status" value="1"/>
</dbReference>
<dbReference type="InterPro" id="IPR046960">
    <property type="entry name" value="PPR_At4g14850-like_plant"/>
</dbReference>
<proteinExistence type="predicted"/>
<dbReference type="Pfam" id="PF20431">
    <property type="entry name" value="E_motif"/>
    <property type="match status" value="1"/>
</dbReference>
<gene>
    <name evidence="3" type="ORF">BUALT_Bualt13G0110900</name>
</gene>
<organism evidence="3 4">
    <name type="scientific">Buddleja alternifolia</name>
    <dbReference type="NCBI Taxonomy" id="168488"/>
    <lineage>
        <taxon>Eukaryota</taxon>
        <taxon>Viridiplantae</taxon>
        <taxon>Streptophyta</taxon>
        <taxon>Embryophyta</taxon>
        <taxon>Tracheophyta</taxon>
        <taxon>Spermatophyta</taxon>
        <taxon>Magnoliopsida</taxon>
        <taxon>eudicotyledons</taxon>
        <taxon>Gunneridae</taxon>
        <taxon>Pentapetalae</taxon>
        <taxon>asterids</taxon>
        <taxon>lamiids</taxon>
        <taxon>Lamiales</taxon>
        <taxon>Scrophulariaceae</taxon>
        <taxon>Buddlejeae</taxon>
        <taxon>Buddleja</taxon>
    </lineage>
</organism>
<dbReference type="InterPro" id="IPR002885">
    <property type="entry name" value="PPR_rpt"/>
</dbReference>
<dbReference type="AlphaFoldDB" id="A0AAV6WU81"/>
<evidence type="ECO:0008006" key="5">
    <source>
        <dbReference type="Google" id="ProtNLM"/>
    </source>
</evidence>
<dbReference type="EMBL" id="WHWC01000013">
    <property type="protein sequence ID" value="KAG8371656.1"/>
    <property type="molecule type" value="Genomic_DNA"/>
</dbReference>
<dbReference type="NCBIfam" id="TIGR00756">
    <property type="entry name" value="PPR"/>
    <property type="match status" value="2"/>
</dbReference>
<evidence type="ECO:0000313" key="4">
    <source>
        <dbReference type="Proteomes" id="UP000826271"/>
    </source>
</evidence>
<dbReference type="Gene3D" id="1.25.40.10">
    <property type="entry name" value="Tetratricopeptide repeat domain"/>
    <property type="match status" value="1"/>
</dbReference>
<keyword evidence="4" id="KW-1185">Reference proteome</keyword>
<name>A0AAV6WU81_9LAMI</name>
<feature type="repeat" description="PPR" evidence="2">
    <location>
        <begin position="137"/>
        <end position="171"/>
    </location>
</feature>
<protein>
    <recommendedName>
        <fullName evidence="5">Pentatricopeptide repeat-containing protein</fullName>
    </recommendedName>
</protein>
<sequence length="376" mass="43024">MAKNTTISLFSSFFVFAPNTAPLITLSRFLDKPDSRMCISIPPSSTDSCYLGRIIKYPGISMYVQMIENLIFPDHFVINSVLKACGLELDLKMDTVCWTTMIDGLVRNGEMNKAEYFRGMQMEGVRANEFTGMKEREVSTYNSMIVGFALNGKSVEAVETFRRTINEGTKPNNVTFVGVLNACSHGGLVDFRFEIFQCMQVDYGIEPQIKHYVCIVDLLGRVGRVDEAYKFIQTMKVTLDHIIWGKRLSACKIHQEFKLGKRVVKILLNHEFCDTGTYVFISNFYTCLGKWEEAHQARGKLKENGFQKEPGCSSVEVNNDIHEFLLGDIRHPKKNKAIYRKLEEMERELRLEGYYPEVEVVSQDITGQEKQWACHT</sequence>